<organism evidence="2 3">
    <name type="scientific">Nonomuraea composti</name>
    <dbReference type="NCBI Taxonomy" id="2720023"/>
    <lineage>
        <taxon>Bacteria</taxon>
        <taxon>Bacillati</taxon>
        <taxon>Actinomycetota</taxon>
        <taxon>Actinomycetes</taxon>
        <taxon>Streptosporangiales</taxon>
        <taxon>Streptosporangiaceae</taxon>
        <taxon>Nonomuraea</taxon>
    </lineage>
</organism>
<proteinExistence type="predicted"/>
<dbReference type="Proteomes" id="UP000696294">
    <property type="component" value="Unassembled WGS sequence"/>
</dbReference>
<evidence type="ECO:0000313" key="3">
    <source>
        <dbReference type="Proteomes" id="UP000696294"/>
    </source>
</evidence>
<feature type="transmembrane region" description="Helical" evidence="1">
    <location>
        <begin position="104"/>
        <end position="124"/>
    </location>
</feature>
<keyword evidence="3" id="KW-1185">Reference proteome</keyword>
<keyword evidence="1" id="KW-1133">Transmembrane helix</keyword>
<evidence type="ECO:0000256" key="1">
    <source>
        <dbReference type="SAM" id="Phobius"/>
    </source>
</evidence>
<dbReference type="EMBL" id="JAATEP010000086">
    <property type="protein sequence ID" value="NJP98280.1"/>
    <property type="molecule type" value="Genomic_DNA"/>
</dbReference>
<feature type="transmembrane region" description="Helical" evidence="1">
    <location>
        <begin position="20"/>
        <end position="41"/>
    </location>
</feature>
<dbReference type="RefSeq" id="WP_168021621.1">
    <property type="nucleotide sequence ID" value="NZ_JAATEP010000086.1"/>
</dbReference>
<gene>
    <name evidence="2" type="ORF">HCN51_54185</name>
</gene>
<evidence type="ECO:0000313" key="2">
    <source>
        <dbReference type="EMBL" id="NJP98280.1"/>
    </source>
</evidence>
<feature type="transmembrane region" description="Helical" evidence="1">
    <location>
        <begin position="73"/>
        <end position="92"/>
    </location>
</feature>
<name>A0ABX1BKJ7_9ACTN</name>
<accession>A0ABX1BKJ7</accession>
<reference evidence="2 3" key="1">
    <citation type="submission" date="2020-03" db="EMBL/GenBank/DDBJ databases">
        <title>WGS of actinomycetes isolated from Thailand.</title>
        <authorList>
            <person name="Thawai C."/>
        </authorList>
    </citation>
    <scope>NUCLEOTIDE SEQUENCE [LARGE SCALE GENOMIC DNA]</scope>
    <source>
        <strain evidence="2 3">FMUSA5-5</strain>
    </source>
</reference>
<protein>
    <submittedName>
        <fullName evidence="2">Uncharacterized protein</fullName>
    </submittedName>
</protein>
<sequence length="125" mass="13190">MRTYGTEASAGRKAGPWPPVAANLGLGIPAIVPLYLAWWLLTEYLPMDCRSVADLAEPGLANCGYHTLDHAPIVMLALAVTGLLGLAAVVAVDVVLPLRHGLRLSWWLGATVLIPVPFLVGLALS</sequence>
<keyword evidence="1" id="KW-0812">Transmembrane</keyword>
<comment type="caution">
    <text evidence="2">The sequence shown here is derived from an EMBL/GenBank/DDBJ whole genome shotgun (WGS) entry which is preliminary data.</text>
</comment>
<keyword evidence="1" id="KW-0472">Membrane</keyword>